<dbReference type="Gene3D" id="3.30.110.90">
    <property type="entry name" value="Amidohydrolase"/>
    <property type="match status" value="2"/>
</dbReference>
<dbReference type="SUPFAM" id="SSF51338">
    <property type="entry name" value="Composite domain of metallo-dependent hydrolases"/>
    <property type="match status" value="1"/>
</dbReference>
<dbReference type="InterPro" id="IPR011059">
    <property type="entry name" value="Metal-dep_hydrolase_composite"/>
</dbReference>
<organism evidence="3 4">
    <name type="scientific">Pseudaquabacterium inlustre</name>
    <dbReference type="NCBI Taxonomy" id="2984192"/>
    <lineage>
        <taxon>Bacteria</taxon>
        <taxon>Pseudomonadati</taxon>
        <taxon>Pseudomonadota</taxon>
        <taxon>Betaproteobacteria</taxon>
        <taxon>Burkholderiales</taxon>
        <taxon>Sphaerotilaceae</taxon>
        <taxon>Pseudaquabacterium</taxon>
    </lineage>
</organism>
<evidence type="ECO:0000313" key="4">
    <source>
        <dbReference type="Proteomes" id="UP001365405"/>
    </source>
</evidence>
<evidence type="ECO:0000259" key="2">
    <source>
        <dbReference type="Pfam" id="PF01979"/>
    </source>
</evidence>
<dbReference type="EMBL" id="JBBUTH010000003">
    <property type="protein sequence ID" value="MEK8049728.1"/>
    <property type="molecule type" value="Genomic_DNA"/>
</dbReference>
<evidence type="ECO:0000256" key="1">
    <source>
        <dbReference type="SAM" id="SignalP"/>
    </source>
</evidence>
<name>A0ABU9CDE9_9BURK</name>
<feature type="chain" id="PRO_5046081295" evidence="1">
    <location>
        <begin position="30"/>
        <end position="707"/>
    </location>
</feature>
<feature type="domain" description="Amidohydrolase-related" evidence="2">
    <location>
        <begin position="583"/>
        <end position="674"/>
    </location>
</feature>
<proteinExistence type="predicted"/>
<comment type="caution">
    <text evidence="3">The sequence shown here is derived from an EMBL/GenBank/DDBJ whole genome shotgun (WGS) entry which is preliminary data.</text>
</comment>
<sequence>MTRLAVWLGGCLAWCLAWCLGAVPAVALAQPAGATSWRYALVGESTAKPLGQLVITADPGAVPSAGLPRAFSVRYAYKDNGRGPETVEQVRLADDGSLLSYRVQGTSTFGSAIDEHFAREAGRVRWQSPVDRGDRGHEGAALYAAMGGSPALDAVAVAALARRADRALPLLPSGRLSQRVLDRFELVQGGQRQRLQLLAHTGLGLSPNYLWATDEPAPRLFASLWLGWGALVAEGWADSLPQLRERQRAAEAALHRQHAAEWLQPLPGLTVVRNARVFDSAAARLGPLSDVYLVHDRISAVVPAGSMVPRAPDTEIDAAGRVMLPGLFDMHDHAWRGSGGLHLAAGVTTVRDMGNANDALQQLIAERQRRELAYPHIVPAGFIEGASPFSSVHGILVRTLDDAKAAVDWYAQRGYPMVKIYNSFPREFLRETVAYAHQRGLRVGGHVPAFLRADEVLDMGFDEVSHVNQLLLNFLVTPSTDTRTLDRFYLPAERLGELDLDSAPVRDFIAKLAARGTTVDLTLMTFQFLQQRDGEVPAEYADVMAHLPPDMQRGALAAQMKIPDDATARRYRAAVARLGQFAARLHAAGVTLVAGTDHTAGIVLHSELIGYARAGLTPAQALQVATYNGAKVSGTLGDRGEIRPGRRADLLLVDGEPTQCIEDIRRVALVITQGALLRPRQVHEALGIRPFTDGEVAVRRAGTGERR</sequence>
<dbReference type="PANTHER" id="PTHR43135:SF3">
    <property type="entry name" value="ALPHA-D-RIBOSE 1-METHYLPHOSPHONATE 5-TRIPHOSPHATE DIPHOSPHATASE"/>
    <property type="match status" value="1"/>
</dbReference>
<dbReference type="InterPro" id="IPR051781">
    <property type="entry name" value="Metallo-dep_Hydrolase"/>
</dbReference>
<dbReference type="RefSeq" id="WP_341409410.1">
    <property type="nucleotide sequence ID" value="NZ_JBBUTH010000003.1"/>
</dbReference>
<evidence type="ECO:0000313" key="3">
    <source>
        <dbReference type="EMBL" id="MEK8049728.1"/>
    </source>
</evidence>
<reference evidence="3 4" key="1">
    <citation type="submission" date="2024-04" db="EMBL/GenBank/DDBJ databases">
        <title>Novel species of the genus Ideonella isolated from streams.</title>
        <authorList>
            <person name="Lu H."/>
        </authorList>
    </citation>
    <scope>NUCLEOTIDE SEQUENCE [LARGE SCALE GENOMIC DNA]</scope>
    <source>
        <strain evidence="3 4">DXS22W</strain>
    </source>
</reference>
<dbReference type="Gene3D" id="2.30.40.10">
    <property type="entry name" value="Urease, subunit C, domain 1"/>
    <property type="match status" value="2"/>
</dbReference>
<dbReference type="Gene3D" id="1.20.58.520">
    <property type="entry name" value="Amidohydrolase"/>
    <property type="match status" value="1"/>
</dbReference>
<keyword evidence="4" id="KW-1185">Reference proteome</keyword>
<dbReference type="Proteomes" id="UP001365405">
    <property type="component" value="Unassembled WGS sequence"/>
</dbReference>
<feature type="signal peptide" evidence="1">
    <location>
        <begin position="1"/>
        <end position="29"/>
    </location>
</feature>
<dbReference type="SUPFAM" id="SSF51556">
    <property type="entry name" value="Metallo-dependent hydrolases"/>
    <property type="match status" value="1"/>
</dbReference>
<dbReference type="PANTHER" id="PTHR43135">
    <property type="entry name" value="ALPHA-D-RIBOSE 1-METHYLPHOSPHONATE 5-TRIPHOSPHATE DIPHOSPHATASE"/>
    <property type="match status" value="1"/>
</dbReference>
<dbReference type="InterPro" id="IPR032466">
    <property type="entry name" value="Metal_Hydrolase"/>
</dbReference>
<accession>A0ABU9CDE9</accession>
<gene>
    <name evidence="3" type="ORF">AACH10_05735</name>
</gene>
<protein>
    <submittedName>
        <fullName evidence="3">Amidohydrolase family protein</fullName>
    </submittedName>
</protein>
<dbReference type="InterPro" id="IPR006680">
    <property type="entry name" value="Amidohydro-rel"/>
</dbReference>
<dbReference type="Gene3D" id="3.40.50.10910">
    <property type="entry name" value="Amidohydrolase"/>
    <property type="match status" value="1"/>
</dbReference>
<keyword evidence="1" id="KW-0732">Signal</keyword>
<dbReference type="Pfam" id="PF01979">
    <property type="entry name" value="Amidohydro_1"/>
    <property type="match status" value="1"/>
</dbReference>